<dbReference type="Proteomes" id="UP000622547">
    <property type="component" value="Unassembled WGS sequence"/>
</dbReference>
<accession>A0A8J3U5W2</accession>
<evidence type="ECO:0000313" key="3">
    <source>
        <dbReference type="Proteomes" id="UP000622547"/>
    </source>
</evidence>
<evidence type="ECO:0000313" key="2">
    <source>
        <dbReference type="EMBL" id="GII38741.1"/>
    </source>
</evidence>
<keyword evidence="3" id="KW-1185">Reference proteome</keyword>
<gene>
    <name evidence="2" type="ORF">Pph01_37440</name>
</gene>
<comment type="caution">
    <text evidence="2">The sequence shown here is derived from an EMBL/GenBank/DDBJ whole genome shotgun (WGS) entry which is preliminary data.</text>
</comment>
<feature type="region of interest" description="Disordered" evidence="1">
    <location>
        <begin position="31"/>
        <end position="59"/>
    </location>
</feature>
<sequence length="93" mass="10002">MAAALSPHIHGMGQVLFRKQLRHVNTASLEAAAQAGWSRRRRRAGGNSGSGKTTTPFPGSIKQYFSGNHAAIYVRGATRDYVANSADRIHAPD</sequence>
<protein>
    <submittedName>
        <fullName evidence="2">Uncharacterized protein</fullName>
    </submittedName>
</protein>
<proteinExistence type="predicted"/>
<organism evidence="2 3">
    <name type="scientific">Planotetraspora phitsanulokensis</name>
    <dbReference type="NCBI Taxonomy" id="575192"/>
    <lineage>
        <taxon>Bacteria</taxon>
        <taxon>Bacillati</taxon>
        <taxon>Actinomycetota</taxon>
        <taxon>Actinomycetes</taxon>
        <taxon>Streptosporangiales</taxon>
        <taxon>Streptosporangiaceae</taxon>
        <taxon>Planotetraspora</taxon>
    </lineage>
</organism>
<dbReference type="EMBL" id="BOOP01000015">
    <property type="protein sequence ID" value="GII38741.1"/>
    <property type="molecule type" value="Genomic_DNA"/>
</dbReference>
<evidence type="ECO:0000256" key="1">
    <source>
        <dbReference type="SAM" id="MobiDB-lite"/>
    </source>
</evidence>
<dbReference type="AlphaFoldDB" id="A0A8J3U5W2"/>
<reference evidence="2 3" key="1">
    <citation type="submission" date="2021-01" db="EMBL/GenBank/DDBJ databases">
        <title>Whole genome shotgun sequence of Planotetraspora phitsanulokensis NBRC 104273.</title>
        <authorList>
            <person name="Komaki H."/>
            <person name="Tamura T."/>
        </authorList>
    </citation>
    <scope>NUCLEOTIDE SEQUENCE [LARGE SCALE GENOMIC DNA]</scope>
    <source>
        <strain evidence="2 3">NBRC 104273</strain>
    </source>
</reference>
<name>A0A8J3U5W2_9ACTN</name>